<gene>
    <name evidence="11" type="ORF">KDA82_36355</name>
</gene>
<keyword evidence="7 10" id="KW-1133">Transmembrane helix</keyword>
<dbReference type="InterPro" id="IPR050277">
    <property type="entry name" value="Sodium:Solute_Symporter"/>
</dbReference>
<dbReference type="Pfam" id="PF00474">
    <property type="entry name" value="SSF"/>
    <property type="match status" value="1"/>
</dbReference>
<evidence type="ECO:0000256" key="4">
    <source>
        <dbReference type="ARBA" id="ARBA00022475"/>
    </source>
</evidence>
<dbReference type="InterPro" id="IPR001734">
    <property type="entry name" value="Na/solute_symporter"/>
</dbReference>
<dbReference type="GO" id="GO:0015123">
    <property type="term" value="F:acetate transmembrane transporter activity"/>
    <property type="evidence" value="ECO:0007669"/>
    <property type="project" value="TreeGrafter"/>
</dbReference>
<proteinExistence type="inferred from homology"/>
<dbReference type="GO" id="GO:0015293">
    <property type="term" value="F:symporter activity"/>
    <property type="evidence" value="ECO:0007669"/>
    <property type="project" value="UniProtKB-KW"/>
</dbReference>
<keyword evidence="8 10" id="KW-0472">Membrane</keyword>
<dbReference type="GO" id="GO:0005886">
    <property type="term" value="C:plasma membrane"/>
    <property type="evidence" value="ECO:0007669"/>
    <property type="project" value="UniProtKB-SubCell"/>
</dbReference>
<evidence type="ECO:0000256" key="6">
    <source>
        <dbReference type="ARBA" id="ARBA00022847"/>
    </source>
</evidence>
<feature type="transmembrane region" description="Helical" evidence="10">
    <location>
        <begin position="53"/>
        <end position="74"/>
    </location>
</feature>
<evidence type="ECO:0000256" key="9">
    <source>
        <dbReference type="RuleBase" id="RU362091"/>
    </source>
</evidence>
<keyword evidence="6" id="KW-0769">Symport</keyword>
<feature type="transmembrane region" description="Helical" evidence="10">
    <location>
        <begin position="314"/>
        <end position="342"/>
    </location>
</feature>
<dbReference type="Gene3D" id="1.20.1730.10">
    <property type="entry name" value="Sodium/glucose cotransporter"/>
    <property type="match status" value="1"/>
</dbReference>
<keyword evidence="3" id="KW-0813">Transport</keyword>
<dbReference type="EMBL" id="JAGSMN010001384">
    <property type="protein sequence ID" value="MBR7678348.1"/>
    <property type="molecule type" value="Genomic_DNA"/>
</dbReference>
<evidence type="ECO:0000256" key="1">
    <source>
        <dbReference type="ARBA" id="ARBA00004651"/>
    </source>
</evidence>
<evidence type="ECO:0000256" key="2">
    <source>
        <dbReference type="ARBA" id="ARBA00006434"/>
    </source>
</evidence>
<comment type="similarity">
    <text evidence="2 9">Belongs to the sodium:solute symporter (SSF) (TC 2.A.21) family.</text>
</comment>
<dbReference type="InterPro" id="IPR038377">
    <property type="entry name" value="Na/Glc_symporter_sf"/>
</dbReference>
<dbReference type="Proteomes" id="UP000675554">
    <property type="component" value="Unassembled WGS sequence"/>
</dbReference>
<name>A0A8T4J3J0_9ACTN</name>
<dbReference type="GO" id="GO:0006847">
    <property type="term" value="P:plasma membrane acetate transport"/>
    <property type="evidence" value="ECO:0007669"/>
    <property type="project" value="TreeGrafter"/>
</dbReference>
<dbReference type="AlphaFoldDB" id="A0A8T4J3J0"/>
<feature type="transmembrane region" description="Helical" evidence="10">
    <location>
        <begin position="26"/>
        <end position="47"/>
    </location>
</feature>
<keyword evidence="12" id="KW-1185">Reference proteome</keyword>
<reference evidence="11" key="1">
    <citation type="submission" date="2021-04" db="EMBL/GenBank/DDBJ databases">
        <title>Sequencing of actinobacteria type strains.</title>
        <authorList>
            <person name="Nguyen G.-S."/>
            <person name="Wentzel A."/>
        </authorList>
    </citation>
    <scope>NUCLEOTIDE SEQUENCE</scope>
    <source>
        <strain evidence="11">DSM 42095</strain>
    </source>
</reference>
<keyword evidence="4" id="KW-1003">Cell membrane</keyword>
<evidence type="ECO:0000256" key="8">
    <source>
        <dbReference type="ARBA" id="ARBA00023136"/>
    </source>
</evidence>
<feature type="transmembrane region" description="Helical" evidence="10">
    <location>
        <begin position="255"/>
        <end position="281"/>
    </location>
</feature>
<feature type="transmembrane region" description="Helical" evidence="10">
    <location>
        <begin position="363"/>
        <end position="384"/>
    </location>
</feature>
<evidence type="ECO:0000256" key="3">
    <source>
        <dbReference type="ARBA" id="ARBA00022448"/>
    </source>
</evidence>
<comment type="subcellular location">
    <subcellularLocation>
        <location evidence="1">Cell membrane</location>
        <topology evidence="1">Multi-pass membrane protein</topology>
    </subcellularLocation>
</comment>
<sequence length="508" mass="52979">MTSAERDDLDEFYTGYRTLAPVRNGLAIAGDYISAATVLSTVGIIALTGFDGMALALSTALSLLLLMFLLAEPLRNAGRFTMADALTRRARSRTVRVAACTVTLVALLPMMVFQLVGAGHLVTLVLGFEGSSVRTGTIVTLGILMIGYASIGGMKGTALIHIIKIVVLMGAAVLLALLVLERVGWNPSQLLSLARDGSGAGDAYLRAGLLQVEAGSLRDLDMVSSQLTVVLGAACLPHVTMRMNTAQDAPAIRRAMSWAVTTTSVFVLLILVIGAGASALLGHRIIEAGGPQGSTAFIQLGQAIVAGTSAFSTFVFAAVATAVFLTLLSSVAGMILACGNSLAHDLYAEALRGGKATVRGEMLTARLAGFAVGLPAIALAVLVQDRGLQSLITLSFCTGASAIAPALVLSLFWRRFTRAGLLCTLIGGTLSVAAVLVFSRIFSGSPQALLPERDFAVFPLTTTGLITIPVGFLLGWAGTILSGRGARERQWREYEETEARVLAGTTPR</sequence>
<dbReference type="CDD" id="cd11480">
    <property type="entry name" value="SLC5sbd_u4"/>
    <property type="match status" value="1"/>
</dbReference>
<evidence type="ECO:0000256" key="7">
    <source>
        <dbReference type="ARBA" id="ARBA00022989"/>
    </source>
</evidence>
<feature type="transmembrane region" description="Helical" evidence="10">
    <location>
        <begin position="158"/>
        <end position="180"/>
    </location>
</feature>
<protein>
    <submittedName>
        <fullName evidence="11">Cation acetate symporter</fullName>
    </submittedName>
</protein>
<feature type="transmembrane region" description="Helical" evidence="10">
    <location>
        <begin position="419"/>
        <end position="443"/>
    </location>
</feature>
<feature type="transmembrane region" description="Helical" evidence="10">
    <location>
        <begin position="95"/>
        <end position="113"/>
    </location>
</feature>
<feature type="transmembrane region" description="Helical" evidence="10">
    <location>
        <begin position="390"/>
        <end position="412"/>
    </location>
</feature>
<evidence type="ECO:0000256" key="5">
    <source>
        <dbReference type="ARBA" id="ARBA00022692"/>
    </source>
</evidence>
<evidence type="ECO:0000313" key="12">
    <source>
        <dbReference type="Proteomes" id="UP000675554"/>
    </source>
</evidence>
<accession>A0A8T4J3J0</accession>
<feature type="transmembrane region" description="Helical" evidence="10">
    <location>
        <begin position="133"/>
        <end position="151"/>
    </location>
</feature>
<evidence type="ECO:0000313" key="11">
    <source>
        <dbReference type="EMBL" id="MBR7678348.1"/>
    </source>
</evidence>
<comment type="caution">
    <text evidence="11">The sequence shown here is derived from an EMBL/GenBank/DDBJ whole genome shotgun (WGS) entry which is preliminary data.</text>
</comment>
<organism evidence="11 12">
    <name type="scientific">Streptomyces daliensis</name>
    <dbReference type="NCBI Taxonomy" id="299421"/>
    <lineage>
        <taxon>Bacteria</taxon>
        <taxon>Bacillati</taxon>
        <taxon>Actinomycetota</taxon>
        <taxon>Actinomycetes</taxon>
        <taxon>Kitasatosporales</taxon>
        <taxon>Streptomycetaceae</taxon>
        <taxon>Streptomyces</taxon>
    </lineage>
</organism>
<evidence type="ECO:0000256" key="10">
    <source>
        <dbReference type="SAM" id="Phobius"/>
    </source>
</evidence>
<keyword evidence="5 10" id="KW-0812">Transmembrane</keyword>
<dbReference type="PANTHER" id="PTHR48086">
    <property type="entry name" value="SODIUM/PROLINE SYMPORTER-RELATED"/>
    <property type="match status" value="1"/>
</dbReference>
<dbReference type="PROSITE" id="PS50283">
    <property type="entry name" value="NA_SOLUT_SYMP_3"/>
    <property type="match status" value="1"/>
</dbReference>
<feature type="transmembrane region" description="Helical" evidence="10">
    <location>
        <begin position="455"/>
        <end position="482"/>
    </location>
</feature>
<dbReference type="PANTHER" id="PTHR48086:SF6">
    <property type="entry name" value="CATION_ACETATE SYMPORTER ACTP"/>
    <property type="match status" value="1"/>
</dbReference>